<evidence type="ECO:0000256" key="4">
    <source>
        <dbReference type="ARBA" id="ARBA00022989"/>
    </source>
</evidence>
<dbReference type="HAMAP" id="MF_03230">
    <property type="entry name" value="FITM2"/>
    <property type="match status" value="1"/>
</dbReference>
<sequence length="305" mass="34496">MSKKRDIPTLKHSQNFLSSSLFADKPLLPIVKLARMGVEQPVALLSELAACCLGNTYFRRHYHLWMALLVLMGPGLTYHVSHSTVFANKRNFLYLYFLRSGWGWTCLLTGGYLLLVSYSSSRSLGICLRHMFRLVIATIFWKAALLGFALVENATGSCFEPIQNYEGLEGGVALLLHEAQNKAACLTSGFVWRGYDISEDTFLLTFASLVMAEEMAVFKPYLACHLPASTALRIVFLMCAALLILWNFLLLCVLVYFQRYTHKLLGGALATLCWRLMYHWWYKTGVSWYSPGRPGVGLFEKADKE</sequence>
<dbReference type="OrthoDB" id="5579088at2759"/>
<feature type="transmembrane region" description="Helical" evidence="7">
    <location>
        <begin position="101"/>
        <end position="119"/>
    </location>
</feature>
<reference evidence="8" key="3">
    <citation type="submission" date="2025-09" db="UniProtKB">
        <authorList>
            <consortium name="Ensembl"/>
        </authorList>
    </citation>
    <scope>IDENTIFICATION</scope>
</reference>
<evidence type="ECO:0000256" key="7">
    <source>
        <dbReference type="SAM" id="Phobius"/>
    </source>
</evidence>
<protein>
    <recommendedName>
        <fullName evidence="6">Fat storage-inducing transmembrane protein 1 homolog</fullName>
    </recommendedName>
    <alternativeName>
        <fullName evidence="6">FITM1-like protein</fullName>
    </alternativeName>
    <alternativeName>
        <fullName evidence="6">Fat-inducing protein 1</fullName>
    </alternativeName>
</protein>
<organism evidence="8 9">
    <name type="scientific">Erpetoichthys calabaricus</name>
    <name type="common">Rope fish</name>
    <name type="synonym">Calamoichthys calabaricus</name>
    <dbReference type="NCBI Taxonomy" id="27687"/>
    <lineage>
        <taxon>Eukaryota</taxon>
        <taxon>Metazoa</taxon>
        <taxon>Chordata</taxon>
        <taxon>Craniata</taxon>
        <taxon>Vertebrata</taxon>
        <taxon>Euteleostomi</taxon>
        <taxon>Actinopterygii</taxon>
        <taxon>Polypteriformes</taxon>
        <taxon>Polypteridae</taxon>
        <taxon>Erpetoichthys</taxon>
    </lineage>
</organism>
<dbReference type="HAMAP" id="MF_03229">
    <property type="entry name" value="FITM1"/>
    <property type="match status" value="1"/>
</dbReference>
<feature type="transmembrane region" description="Helical" evidence="7">
    <location>
        <begin position="234"/>
        <end position="257"/>
    </location>
</feature>
<proteinExistence type="inferred from homology"/>
<dbReference type="GO" id="GO:0010945">
    <property type="term" value="F:coenzyme A diphosphatase activity"/>
    <property type="evidence" value="ECO:0007669"/>
    <property type="project" value="InterPro"/>
</dbReference>
<keyword evidence="3 6" id="KW-0256">Endoplasmic reticulum</keyword>
<comment type="subcellular location">
    <subcellularLocation>
        <location evidence="1 6">Endoplasmic reticulum membrane</location>
        <topology evidence="1 6">Multi-pass membrane protein</topology>
    </subcellularLocation>
</comment>
<dbReference type="Pfam" id="PF10261">
    <property type="entry name" value="FIT"/>
    <property type="match status" value="1"/>
</dbReference>
<dbReference type="InterPro" id="IPR046402">
    <property type="entry name" value="FIT1"/>
</dbReference>
<dbReference type="Proteomes" id="UP000694620">
    <property type="component" value="Chromosome 2"/>
</dbReference>
<dbReference type="InterPro" id="IPR046401">
    <property type="entry name" value="FITM1/2"/>
</dbReference>
<dbReference type="PANTHER" id="PTHR23129">
    <property type="entry name" value="ACYL-COENZYME A DIPHOSPHATASE FITM2"/>
    <property type="match status" value="1"/>
</dbReference>
<keyword evidence="5 6" id="KW-0472">Membrane</keyword>
<name>A0A8C4SI52_ERPCA</name>
<feature type="transmembrane region" description="Helical" evidence="7">
    <location>
        <begin position="62"/>
        <end position="81"/>
    </location>
</feature>
<dbReference type="GO" id="GO:0008654">
    <property type="term" value="P:phospholipid biosynthetic process"/>
    <property type="evidence" value="ECO:0007669"/>
    <property type="project" value="InterPro"/>
</dbReference>
<dbReference type="GO" id="GO:0140042">
    <property type="term" value="P:lipid droplet formation"/>
    <property type="evidence" value="ECO:0007669"/>
    <property type="project" value="UniProtKB-UniRule"/>
</dbReference>
<keyword evidence="4 6" id="KW-1133">Transmembrane helix</keyword>
<dbReference type="InterPro" id="IPR019388">
    <property type="entry name" value="FIT"/>
</dbReference>
<keyword evidence="9" id="KW-1185">Reference proteome</keyword>
<dbReference type="GeneTree" id="ENSGT00530000063693"/>
<feature type="transmembrane region" description="Helical" evidence="7">
    <location>
        <begin position="131"/>
        <end position="151"/>
    </location>
</feature>
<keyword evidence="2 6" id="KW-0812">Transmembrane</keyword>
<gene>
    <name evidence="6 8" type="primary">FITM1</name>
    <name evidence="6" type="synonym">FIT1</name>
    <name evidence="8" type="synonym">LOC114645831</name>
</gene>
<evidence type="ECO:0000313" key="9">
    <source>
        <dbReference type="Proteomes" id="UP000694620"/>
    </source>
</evidence>
<evidence type="ECO:0000256" key="3">
    <source>
        <dbReference type="ARBA" id="ARBA00022824"/>
    </source>
</evidence>
<evidence type="ECO:0000313" key="8">
    <source>
        <dbReference type="Ensembl" id="ENSECRP00000016967.1"/>
    </source>
</evidence>
<dbReference type="GO" id="GO:0005789">
    <property type="term" value="C:endoplasmic reticulum membrane"/>
    <property type="evidence" value="ECO:0007669"/>
    <property type="project" value="UniProtKB-SubCell"/>
</dbReference>
<evidence type="ECO:0000256" key="1">
    <source>
        <dbReference type="ARBA" id="ARBA00004477"/>
    </source>
</evidence>
<dbReference type="PANTHER" id="PTHR23129:SF3">
    <property type="entry name" value="FAT STORAGE-INDUCING TRANSMEMBRANE PROTEIN 1"/>
    <property type="match status" value="1"/>
</dbReference>
<comment type="similarity">
    <text evidence="6">Belongs to the FIT family. FIT1 subfamily.</text>
</comment>
<evidence type="ECO:0000256" key="5">
    <source>
        <dbReference type="ARBA" id="ARBA00023136"/>
    </source>
</evidence>
<reference evidence="8" key="2">
    <citation type="submission" date="2025-08" db="UniProtKB">
        <authorList>
            <consortium name="Ensembl"/>
        </authorList>
    </citation>
    <scope>IDENTIFICATION</scope>
</reference>
<evidence type="ECO:0000256" key="2">
    <source>
        <dbReference type="ARBA" id="ARBA00022692"/>
    </source>
</evidence>
<accession>A0A8C4SI52</accession>
<dbReference type="AlphaFoldDB" id="A0A8C4SI52"/>
<comment type="function">
    <text evidence="6">May play a role in the formation of lipid droplets (LDs), which are storage organelles at the center of lipid and energy homeostasis. May directly bind to diacylglycerol (DAGs) and triacylglycerol.</text>
</comment>
<dbReference type="Ensembl" id="ENSECRT00000017276.1">
    <property type="protein sequence ID" value="ENSECRP00000016967.1"/>
    <property type="gene ID" value="ENSECRG00000011272.1"/>
</dbReference>
<reference evidence="8" key="1">
    <citation type="submission" date="2021-06" db="EMBL/GenBank/DDBJ databases">
        <authorList>
            <consortium name="Wellcome Sanger Institute Data Sharing"/>
        </authorList>
    </citation>
    <scope>NUCLEOTIDE SEQUENCE [LARGE SCALE GENOMIC DNA]</scope>
</reference>
<evidence type="ECO:0000256" key="6">
    <source>
        <dbReference type="HAMAP-Rule" id="MF_03229"/>
    </source>
</evidence>
<comment type="caution">
    <text evidence="6">Lacks conserved residue(s) required for the propagation of feature annotation.</text>
</comment>